<feature type="region of interest" description="Disordered" evidence="1">
    <location>
        <begin position="577"/>
        <end position="652"/>
    </location>
</feature>
<evidence type="ECO:0000256" key="1">
    <source>
        <dbReference type="SAM" id="MobiDB-lite"/>
    </source>
</evidence>
<protein>
    <submittedName>
        <fullName evidence="3">Uncharacterized protein</fullName>
    </submittedName>
</protein>
<reference evidence="3 4" key="1">
    <citation type="journal article" date="2009" name="BMC Genomics">
        <title>Conservation in the face of diversity: multistrain analysis of an intracellular bacterium.</title>
        <authorList>
            <person name="Dark M.J."/>
            <person name="Herndon D.R."/>
            <person name="Kappmeyer L.S."/>
            <person name="Gonzales M.P."/>
            <person name="Nordeen E."/>
            <person name="Palmer G.H."/>
            <person name="Knowles D.P. Jr."/>
            <person name="Brayton K.A."/>
        </authorList>
    </citation>
    <scope>NUCLEOTIDE SEQUENCE [LARGE SCALE GENOMIC DNA]</scope>
    <source>
        <strain evidence="3 4">Florida</strain>
    </source>
</reference>
<proteinExistence type="predicted"/>
<dbReference type="STRING" id="320483.AMF_157"/>
<feature type="compositionally biased region" description="Low complexity" evidence="1">
    <location>
        <begin position="639"/>
        <end position="652"/>
    </location>
</feature>
<dbReference type="HOGENOM" id="CLU_337918_0_0_5"/>
<feature type="region of interest" description="Disordered" evidence="1">
    <location>
        <begin position="1"/>
        <end position="65"/>
    </location>
</feature>
<feature type="transmembrane region" description="Helical" evidence="2">
    <location>
        <begin position="763"/>
        <end position="785"/>
    </location>
</feature>
<dbReference type="Proteomes" id="UP000007307">
    <property type="component" value="Chromosome"/>
</dbReference>
<dbReference type="EMBL" id="CP001079">
    <property type="protein sequence ID" value="ACM49040.1"/>
    <property type="molecule type" value="Genomic_DNA"/>
</dbReference>
<accession>B9KHS8</accession>
<keyword evidence="2" id="KW-0812">Transmembrane</keyword>
<dbReference type="AlphaFoldDB" id="B9KHS8"/>
<keyword evidence="2" id="KW-1133">Transmembrane helix</keyword>
<sequence>MWKPKLDGMVAPLSRNGNAVHETDVVKSAPRQKDTNAPTDGQGDQKEGNERKIDAERRKKAPAKLPEAWQAVGSDLRRATHELQQDRQRNLGLHGHVGRHKPVVLERDINAEHVPSVDHLHFLGSKNVRFWGNGTRAFAAYYVKSASGGCDLHFRVLANDGVDTIKVNDHPISSQDSSNYPPTFVAFDKDGAHKVVFATLERGASNGGAAAYVGEVEVKVYSISGAGAVSIEEEKSIKLNTDGKRAGLYSQPLSVARDDKGDIVIVSRAKDRRANPSDQAYVMWRLSGEDFSLIRPRSRTSASSRHLFSRAGANPTGTPEQLIVWGSRASKLGLTYVGRYIHREGQRYTMLYKAHYADIPYSSRSQTAECSTGAPRCYIGGQTVALSESDAIGPIDHIELQGTRYTIYVDGQGTPQQSLSIAAYDGKTRKVFQRVLSFDAQPTSMNVKLLEDGSVGITVVDASSVVRMCELRLDKLMLGRCGCSAYATAVNAEDLDIREFINIASQGLQLVPRINAVSTSTNAVSVVVENHGEHEELYLNVTEFAYPVRYSQASSQQPEAATSGEVYELTTHAEDALGTTPGEIAGSGAGSASTELESAKHDGAIVQPQLTTEAEKHTTPGSTSRTRQTEYPADNTHTTSSKPTSSAWLSSSTKSAVVTPHVGGAHGAMAYVHNDVGSRTHHKRNHGSSSAINSTEENREITTLRQNRSHAIVGNLSASGASRINASRVNAYRGGDHVRFARSADSGAVDTGASNSTSDAVKWVATAGGIALLAALVVVVAVFVARYRRVVNFRNRIYRLDCDESLDLFYESGPRSSYVVEGASEQVCLTSAERSGTRASAL</sequence>
<gene>
    <name evidence="3" type="ordered locus">AMF_157</name>
</gene>
<keyword evidence="4" id="KW-1185">Reference proteome</keyword>
<name>B9KHS8_ANAMF</name>
<evidence type="ECO:0000256" key="2">
    <source>
        <dbReference type="SAM" id="Phobius"/>
    </source>
</evidence>
<evidence type="ECO:0000313" key="3">
    <source>
        <dbReference type="EMBL" id="ACM49040.1"/>
    </source>
</evidence>
<evidence type="ECO:0000313" key="4">
    <source>
        <dbReference type="Proteomes" id="UP000007307"/>
    </source>
</evidence>
<feature type="compositionally biased region" description="Low complexity" evidence="1">
    <location>
        <begin position="582"/>
        <end position="596"/>
    </location>
</feature>
<dbReference type="PATRIC" id="fig|320483.3.peg.182"/>
<organism evidence="3 4">
    <name type="scientific">Anaplasma marginale (strain Florida)</name>
    <dbReference type="NCBI Taxonomy" id="320483"/>
    <lineage>
        <taxon>Bacteria</taxon>
        <taxon>Pseudomonadati</taxon>
        <taxon>Pseudomonadota</taxon>
        <taxon>Alphaproteobacteria</taxon>
        <taxon>Rickettsiales</taxon>
        <taxon>Anaplasmataceae</taxon>
        <taxon>Anaplasma</taxon>
    </lineage>
</organism>
<feature type="region of interest" description="Disordered" evidence="1">
    <location>
        <begin position="678"/>
        <end position="700"/>
    </location>
</feature>
<feature type="compositionally biased region" description="Basic and acidic residues" evidence="1">
    <location>
        <begin position="43"/>
        <end position="57"/>
    </location>
</feature>
<dbReference type="KEGG" id="amf:AMF_157"/>
<keyword evidence="2" id="KW-0472">Membrane</keyword>